<reference key="2">
    <citation type="submission" date="2011-04" db="EMBL/GenBank/DDBJ databases">
        <title>Complete sequence of chromosome of Haliscomenobacter hydrossis DSM 1100.</title>
        <authorList>
            <consortium name="US DOE Joint Genome Institute (JGI-PGF)"/>
            <person name="Lucas S."/>
            <person name="Han J."/>
            <person name="Lapidus A."/>
            <person name="Bruce D."/>
            <person name="Goodwin L."/>
            <person name="Pitluck S."/>
            <person name="Peters L."/>
            <person name="Kyrpides N."/>
            <person name="Mavromatis K."/>
            <person name="Ivanova N."/>
            <person name="Ovchinnikova G."/>
            <person name="Pagani I."/>
            <person name="Daligault H."/>
            <person name="Detter J.C."/>
            <person name="Han C."/>
            <person name="Land M."/>
            <person name="Hauser L."/>
            <person name="Markowitz V."/>
            <person name="Cheng J.-F."/>
            <person name="Hugenholtz P."/>
            <person name="Woyke T."/>
            <person name="Wu D."/>
            <person name="Verbarg S."/>
            <person name="Frueling A."/>
            <person name="Brambilla E."/>
            <person name="Klenk H.-P."/>
            <person name="Eisen J.A."/>
        </authorList>
    </citation>
    <scope>NUCLEOTIDE SEQUENCE</scope>
    <source>
        <strain>DSM 1100</strain>
    </source>
</reference>
<dbReference type="RefSeq" id="WP_013763048.1">
    <property type="nucleotide sequence ID" value="NC_015510.1"/>
</dbReference>
<dbReference type="Pfam" id="PF19266">
    <property type="entry name" value="CIS_tube"/>
    <property type="match status" value="1"/>
</dbReference>
<protein>
    <recommendedName>
        <fullName evidence="1">Contractile injection system tube protein N-terminal domain-containing protein</fullName>
    </recommendedName>
</protein>
<name>F4L0H2_HALH1</name>
<organism evidence="2 3">
    <name type="scientific">Haliscomenobacter hydrossis (strain ATCC 27775 / DSM 1100 / LMG 10767 / O)</name>
    <dbReference type="NCBI Taxonomy" id="760192"/>
    <lineage>
        <taxon>Bacteria</taxon>
        <taxon>Pseudomonadati</taxon>
        <taxon>Bacteroidota</taxon>
        <taxon>Saprospiria</taxon>
        <taxon>Saprospirales</taxon>
        <taxon>Haliscomenobacteraceae</taxon>
        <taxon>Haliscomenobacter</taxon>
    </lineage>
</organism>
<dbReference type="InterPro" id="IPR018392">
    <property type="entry name" value="LysM"/>
</dbReference>
<dbReference type="CDD" id="cd00118">
    <property type="entry name" value="LysM"/>
    <property type="match status" value="1"/>
</dbReference>
<dbReference type="HOGENOM" id="CLU_075813_2_0_10"/>
<evidence type="ECO:0000313" key="3">
    <source>
        <dbReference type="Proteomes" id="UP000008461"/>
    </source>
</evidence>
<dbReference type="InterPro" id="IPR045361">
    <property type="entry name" value="CIS_tube_prot_N"/>
</dbReference>
<feature type="domain" description="Contractile injection system tube protein N-terminal" evidence="1">
    <location>
        <begin position="5"/>
        <end position="166"/>
    </location>
</feature>
<dbReference type="Proteomes" id="UP000008461">
    <property type="component" value="Chromosome"/>
</dbReference>
<dbReference type="EMBL" id="CP002691">
    <property type="protein sequence ID" value="AEE48484.1"/>
    <property type="molecule type" value="Genomic_DNA"/>
</dbReference>
<proteinExistence type="predicted"/>
<gene>
    <name evidence="2" type="ordered locus">Halhy_0575</name>
</gene>
<dbReference type="KEGG" id="hhy:Halhy_0575"/>
<dbReference type="AlphaFoldDB" id="F4L0H2"/>
<dbReference type="eggNOG" id="COG1652">
    <property type="taxonomic scope" value="Bacteria"/>
</dbReference>
<reference evidence="2 3" key="1">
    <citation type="journal article" date="2011" name="Stand. Genomic Sci.">
        <title>Complete genome sequence of Haliscomenobacter hydrossis type strain (O).</title>
        <authorList>
            <consortium name="US DOE Joint Genome Institute (JGI-PGF)"/>
            <person name="Daligault H."/>
            <person name="Lapidus A."/>
            <person name="Zeytun A."/>
            <person name="Nolan M."/>
            <person name="Lucas S."/>
            <person name="Del Rio T.G."/>
            <person name="Tice H."/>
            <person name="Cheng J.F."/>
            <person name="Tapia R."/>
            <person name="Han C."/>
            <person name="Goodwin L."/>
            <person name="Pitluck S."/>
            <person name="Liolios K."/>
            <person name="Pagani I."/>
            <person name="Ivanova N."/>
            <person name="Huntemann M."/>
            <person name="Mavromatis K."/>
            <person name="Mikhailova N."/>
            <person name="Pati A."/>
            <person name="Chen A."/>
            <person name="Palaniappan K."/>
            <person name="Land M."/>
            <person name="Hauser L."/>
            <person name="Brambilla E.M."/>
            <person name="Rohde M."/>
            <person name="Verbarg S."/>
            <person name="Goker M."/>
            <person name="Bristow J."/>
            <person name="Eisen J.A."/>
            <person name="Markowitz V."/>
            <person name="Hugenholtz P."/>
            <person name="Kyrpides N.C."/>
            <person name="Klenk H.P."/>
            <person name="Woyke T."/>
        </authorList>
    </citation>
    <scope>NUCLEOTIDE SEQUENCE [LARGE SCALE GENOMIC DNA]</scope>
    <source>
        <strain evidence="3">ATCC 27775 / DSM 1100 / LMG 10767 / O</strain>
    </source>
</reference>
<sequence>MATGELEKMMIFAYGDSKALEEGGKQLAGSPIKVLINPDSFTEALKIKYADKDQGQGASGKQLKYEATEPADLSLEFLFDSTGIIDEKPRENISQDLTDFKKVLTAYDGEHHEPPHLKLAWGTAFLFKCRLMDLSINYKLFSSDGQPLRAVAKAVFKQSIEEKKRSAQEDNASPDLTHVRTVKAGDTLPLLCFDIYGEPGRYLQVAEANGLSNFRQLNPGTEIFFPPIK</sequence>
<dbReference type="OrthoDB" id="9815939at2"/>
<evidence type="ECO:0000259" key="1">
    <source>
        <dbReference type="Pfam" id="PF19266"/>
    </source>
</evidence>
<evidence type="ECO:0000313" key="2">
    <source>
        <dbReference type="EMBL" id="AEE48484.1"/>
    </source>
</evidence>
<accession>F4L0H2</accession>
<dbReference type="STRING" id="760192.Halhy_0575"/>
<keyword evidence="3" id="KW-1185">Reference proteome</keyword>